<sequence length="453" mass="52405">MKDENTIFLKKVALFIRTYLESNSLEQCKYLKYNEETNEFEVVENIKGFSKYVALDIFRILKNLRAEKIPFVDQLGNELEDFISSEQTFVCEEIAATRISDEELTNVELISKIYNTISAGFSYYKETQGQVLVEEQLDVQVDNVVMLQSIYDILNREAKVSLEEAVEINDAIKEKLFNVILDLSNVEILKYNLVKNPVYHRRIHNGQRFNSPFMLVYWLCKIQREFQVLNNQGETVIKRIINEGYTRLQELKSYEIGLLLSSTPLGYEEEVQAAKNELFKRVNEDGSWIAEGIILESTDTMLFLGSKLYTTAICVEGLCVGGTKGFGDFHHEKIKISNAANHISKEISIDKDRFMDFKSNKIYMTIEDNYMKPTLEKKDEIQVELSTEAEKDDIVIFINQRGELLAHRVTEVIEAESEVVFITCTEDKNEFGYPVFKRNTIGKVININKFTEK</sequence>
<name>D9SLT0_CLOC7</name>
<dbReference type="OrthoDB" id="2860586at2"/>
<dbReference type="Proteomes" id="UP000002730">
    <property type="component" value="Chromosome"/>
</dbReference>
<protein>
    <submittedName>
        <fullName evidence="1">Uncharacterized protein</fullName>
    </submittedName>
</protein>
<dbReference type="SUPFAM" id="SSF51306">
    <property type="entry name" value="LexA/Signal peptidase"/>
    <property type="match status" value="1"/>
</dbReference>
<dbReference type="InterPro" id="IPR036286">
    <property type="entry name" value="LexA/Signal_pep-like_sf"/>
</dbReference>
<dbReference type="KEGG" id="ccb:Clocel_4054"/>
<dbReference type="HOGENOM" id="CLU_603703_0_0_9"/>
<accession>D9SLT0</accession>
<proteinExistence type="predicted"/>
<evidence type="ECO:0000313" key="1">
    <source>
        <dbReference type="EMBL" id="ADL53717.1"/>
    </source>
</evidence>
<organism evidence="1 2">
    <name type="scientific">Clostridium cellulovorans (strain ATCC 35296 / DSM 3052 / OCM 3 / 743B)</name>
    <dbReference type="NCBI Taxonomy" id="573061"/>
    <lineage>
        <taxon>Bacteria</taxon>
        <taxon>Bacillati</taxon>
        <taxon>Bacillota</taxon>
        <taxon>Clostridia</taxon>
        <taxon>Eubacteriales</taxon>
        <taxon>Clostridiaceae</taxon>
        <taxon>Clostridium</taxon>
    </lineage>
</organism>
<dbReference type="EMBL" id="CP002160">
    <property type="protein sequence ID" value="ADL53717.1"/>
    <property type="molecule type" value="Genomic_DNA"/>
</dbReference>
<evidence type="ECO:0000313" key="2">
    <source>
        <dbReference type="Proteomes" id="UP000002730"/>
    </source>
</evidence>
<gene>
    <name evidence="1" type="ordered locus">Clocel_4054</name>
</gene>
<reference evidence="1 2" key="1">
    <citation type="submission" date="2010-08" db="EMBL/GenBank/DDBJ databases">
        <title>Complete sequence of Clostridium cellulovorans 743B.</title>
        <authorList>
            <consortium name="US DOE Joint Genome Institute"/>
            <person name="Lucas S."/>
            <person name="Copeland A."/>
            <person name="Lapidus A."/>
            <person name="Cheng J.-F."/>
            <person name="Bruce D."/>
            <person name="Goodwin L."/>
            <person name="Pitluck S."/>
            <person name="Chertkov O."/>
            <person name="Detter J.C."/>
            <person name="Han C."/>
            <person name="Tapia R."/>
            <person name="Land M."/>
            <person name="Hauser L."/>
            <person name="Chang Y.-J."/>
            <person name="Jeffries C."/>
            <person name="Kyrpides N."/>
            <person name="Ivanova N."/>
            <person name="Mikhailova N."/>
            <person name="Hemme C.L."/>
            <person name="Woyke T."/>
        </authorList>
    </citation>
    <scope>NUCLEOTIDE SEQUENCE [LARGE SCALE GENOMIC DNA]</scope>
    <source>
        <strain evidence="2">ATCC 35296 / DSM 3052 / OCM 3 / 743B</strain>
    </source>
</reference>
<dbReference type="AlphaFoldDB" id="D9SLT0"/>
<keyword evidence="2" id="KW-1185">Reference proteome</keyword>